<evidence type="ECO:0000313" key="2">
    <source>
        <dbReference type="Proteomes" id="UP000465609"/>
    </source>
</evidence>
<keyword evidence="2" id="KW-1185">Reference proteome</keyword>
<protein>
    <submittedName>
        <fullName evidence="1">Peptidase</fullName>
    </submittedName>
</protein>
<dbReference type="RefSeq" id="WP_138228363.1">
    <property type="nucleotide sequence ID" value="NZ_AP022577.1"/>
</dbReference>
<accession>A0ABN5YMX1</accession>
<dbReference type="EMBL" id="AP022577">
    <property type="protein sequence ID" value="BBX82958.1"/>
    <property type="molecule type" value="Genomic_DNA"/>
</dbReference>
<evidence type="ECO:0000313" key="1">
    <source>
        <dbReference type="EMBL" id="BBX82958.1"/>
    </source>
</evidence>
<dbReference type="Gene3D" id="2.30.110.10">
    <property type="entry name" value="Electron Transport, Fmn-binding Protein, Chain A"/>
    <property type="match status" value="1"/>
</dbReference>
<dbReference type="NCBIfam" id="TIGR00026">
    <property type="entry name" value="hi_GC_TIGR00026"/>
    <property type="match status" value="1"/>
</dbReference>
<sequence length="132" mass="14672">MTVRDVVRVFNKHVLNPLMLVAAGRKYWYAGVIEHTGRRSGKNYATPVVIEEVSGGFIIPLPYGTNVDWLRNVQARGRATIRVHGESFNAAEPVIIDAPTAAGLLSPHRAREFGRFGIANYLKMSRQSPVTR</sequence>
<gene>
    <name evidence="1" type="ORF">MAUB_08310</name>
</gene>
<name>A0ABN5YMX1_9MYCO</name>
<dbReference type="InterPro" id="IPR012349">
    <property type="entry name" value="Split_barrel_FMN-bd"/>
</dbReference>
<reference evidence="1 2" key="1">
    <citation type="journal article" date="2019" name="Emerg. Microbes Infect.">
        <title>Comprehensive subspecies identification of 175 nontuberculous mycobacteria species based on 7547 genomic profiles.</title>
        <authorList>
            <person name="Matsumoto Y."/>
            <person name="Kinjo T."/>
            <person name="Motooka D."/>
            <person name="Nabeya D."/>
            <person name="Jung N."/>
            <person name="Uechi K."/>
            <person name="Horii T."/>
            <person name="Iida T."/>
            <person name="Fujita J."/>
            <person name="Nakamura S."/>
        </authorList>
    </citation>
    <scope>NUCLEOTIDE SEQUENCE [LARGE SCALE GENOMIC DNA]</scope>
    <source>
        <strain evidence="1 2">JCM 15296</strain>
    </source>
</reference>
<dbReference type="Proteomes" id="UP000465609">
    <property type="component" value="Chromosome"/>
</dbReference>
<dbReference type="InterPro" id="IPR004378">
    <property type="entry name" value="F420H2_quin_Rdtase"/>
</dbReference>
<proteinExistence type="predicted"/>
<dbReference type="Pfam" id="PF04075">
    <property type="entry name" value="F420H2_quin_red"/>
    <property type="match status" value="1"/>
</dbReference>
<organism evidence="1 2">
    <name type="scientific">Mycolicibacterium aubagnense</name>
    <dbReference type="NCBI Taxonomy" id="319707"/>
    <lineage>
        <taxon>Bacteria</taxon>
        <taxon>Bacillati</taxon>
        <taxon>Actinomycetota</taxon>
        <taxon>Actinomycetes</taxon>
        <taxon>Mycobacteriales</taxon>
        <taxon>Mycobacteriaceae</taxon>
        <taxon>Mycolicibacterium</taxon>
    </lineage>
</organism>